<evidence type="ECO:0000313" key="1">
    <source>
        <dbReference type="Proteomes" id="UP000887580"/>
    </source>
</evidence>
<dbReference type="Proteomes" id="UP000887580">
    <property type="component" value="Unplaced"/>
</dbReference>
<organism evidence="1 2">
    <name type="scientific">Panagrolaimus sp. PS1159</name>
    <dbReference type="NCBI Taxonomy" id="55785"/>
    <lineage>
        <taxon>Eukaryota</taxon>
        <taxon>Metazoa</taxon>
        <taxon>Ecdysozoa</taxon>
        <taxon>Nematoda</taxon>
        <taxon>Chromadorea</taxon>
        <taxon>Rhabditida</taxon>
        <taxon>Tylenchina</taxon>
        <taxon>Panagrolaimomorpha</taxon>
        <taxon>Panagrolaimoidea</taxon>
        <taxon>Panagrolaimidae</taxon>
        <taxon>Panagrolaimus</taxon>
    </lineage>
</organism>
<sequence>METLFKQYLKKNIQTVFCFQYSDDVPLSDEYKEKLQNITDEILGAILPRTYLPLCVYFDGQDRALELMDLLGLF</sequence>
<dbReference type="WBParaSite" id="PS1159_v2.g5819.t1">
    <property type="protein sequence ID" value="PS1159_v2.g5819.t1"/>
    <property type="gene ID" value="PS1159_v2.g5819"/>
</dbReference>
<proteinExistence type="predicted"/>
<protein>
    <submittedName>
        <fullName evidence="2">Uncharacterized protein</fullName>
    </submittedName>
</protein>
<accession>A0AC35GIV6</accession>
<reference evidence="2" key="1">
    <citation type="submission" date="2022-11" db="UniProtKB">
        <authorList>
            <consortium name="WormBaseParasite"/>
        </authorList>
    </citation>
    <scope>IDENTIFICATION</scope>
</reference>
<evidence type="ECO:0000313" key="2">
    <source>
        <dbReference type="WBParaSite" id="PS1159_v2.g5819.t1"/>
    </source>
</evidence>
<name>A0AC35GIV6_9BILA</name>